<feature type="domain" description="EamA" evidence="7">
    <location>
        <begin position="11"/>
        <end position="147"/>
    </location>
</feature>
<dbReference type="OrthoDB" id="1728340at2759"/>
<feature type="transmembrane region" description="Helical" evidence="6">
    <location>
        <begin position="37"/>
        <end position="59"/>
    </location>
</feature>
<proteinExistence type="inferred from homology"/>
<feature type="transmembrane region" description="Helical" evidence="6">
    <location>
        <begin position="71"/>
        <end position="90"/>
    </location>
</feature>
<evidence type="ECO:0000256" key="1">
    <source>
        <dbReference type="ARBA" id="ARBA00004141"/>
    </source>
</evidence>
<reference evidence="8" key="1">
    <citation type="journal article" date="2023" name="Plant J.">
        <title>The genome of the king protea, Protea cynaroides.</title>
        <authorList>
            <person name="Chang J."/>
            <person name="Duong T.A."/>
            <person name="Schoeman C."/>
            <person name="Ma X."/>
            <person name="Roodt D."/>
            <person name="Barker N."/>
            <person name="Li Z."/>
            <person name="Van de Peer Y."/>
            <person name="Mizrachi E."/>
        </authorList>
    </citation>
    <scope>NUCLEOTIDE SEQUENCE</scope>
    <source>
        <tissue evidence="8">Young leaves</tissue>
    </source>
</reference>
<feature type="transmembrane region" description="Helical" evidence="6">
    <location>
        <begin position="12"/>
        <end position="31"/>
    </location>
</feature>
<feature type="transmembrane region" description="Helical" evidence="6">
    <location>
        <begin position="134"/>
        <end position="152"/>
    </location>
</feature>
<evidence type="ECO:0000256" key="2">
    <source>
        <dbReference type="ARBA" id="ARBA00007635"/>
    </source>
</evidence>
<evidence type="ECO:0000256" key="4">
    <source>
        <dbReference type="ARBA" id="ARBA00022989"/>
    </source>
</evidence>
<feature type="transmembrane region" description="Helical" evidence="6">
    <location>
        <begin position="272"/>
        <end position="292"/>
    </location>
</feature>
<feature type="transmembrane region" description="Helical" evidence="6">
    <location>
        <begin position="176"/>
        <end position="196"/>
    </location>
</feature>
<dbReference type="GO" id="GO:0016020">
    <property type="term" value="C:membrane"/>
    <property type="evidence" value="ECO:0007669"/>
    <property type="project" value="UniProtKB-SubCell"/>
</dbReference>
<keyword evidence="4 6" id="KW-1133">Transmembrane helix</keyword>
<comment type="subcellular location">
    <subcellularLocation>
        <location evidence="1 6">Membrane</location>
        <topology evidence="1 6">Multi-pass membrane protein</topology>
    </subcellularLocation>
</comment>
<protein>
    <recommendedName>
        <fullName evidence="6">WAT1-related protein</fullName>
    </recommendedName>
</protein>
<feature type="transmembrane region" description="Helical" evidence="6">
    <location>
        <begin position="102"/>
        <end position="122"/>
    </location>
</feature>
<evidence type="ECO:0000256" key="5">
    <source>
        <dbReference type="ARBA" id="ARBA00023136"/>
    </source>
</evidence>
<feature type="transmembrane region" description="Helical" evidence="6">
    <location>
        <begin position="241"/>
        <end position="260"/>
    </location>
</feature>
<dbReference type="AlphaFoldDB" id="A0A9Q0H5D0"/>
<feature type="transmembrane region" description="Helical" evidence="6">
    <location>
        <begin position="298"/>
        <end position="318"/>
    </location>
</feature>
<dbReference type="InterPro" id="IPR000620">
    <property type="entry name" value="EamA_dom"/>
</dbReference>
<sequence length="369" mass="40564">MGFLEEYGPLMAMLALQFTYAGVVLSTKAALDHGLSIRVFVVYRQAIATLVIAPIAYFHGRENRAAMGLKSFCMIFIASLFGVTAFQNLYFEGVHLASSSAATAMSNLVPALTFIVAACLGWEKVDSRSIRSMAKVIGTFLCVSGAISMSLLKGPKLLNTEFPTESSIFLFGSKNWLTGCFLLVGCCCCWTFWMIFQVPMSKQYPDHLSLSAWMCFLGTLQSATLAFFLEPDPRVWHLKSNIEFFCIFYTGLIGSALSYFVLSWSISKRGPLFTATFSPVCTVIVAVLASILFHEELYTGSLIGAIAVVAGLYAVLWGKAEDLVDKKREGKRMNESSDSCKINLQEPLLTEKSHGVNGRGNIYFGKGKR</sequence>
<dbReference type="InterPro" id="IPR037185">
    <property type="entry name" value="EmrE-like"/>
</dbReference>
<evidence type="ECO:0000256" key="3">
    <source>
        <dbReference type="ARBA" id="ARBA00022692"/>
    </source>
</evidence>
<comment type="caution">
    <text evidence="8">The sequence shown here is derived from an EMBL/GenBank/DDBJ whole genome shotgun (WGS) entry which is preliminary data.</text>
</comment>
<comment type="similarity">
    <text evidence="2 6">Belongs to the drug/metabolite transporter (DMT) superfamily. Plant drug/metabolite exporter (P-DME) (TC 2.A.7.4) family.</text>
</comment>
<feature type="transmembrane region" description="Helical" evidence="6">
    <location>
        <begin position="208"/>
        <end position="229"/>
    </location>
</feature>
<name>A0A9Q0H5D0_9MAGN</name>
<dbReference type="EMBL" id="JAMYWD010000010">
    <property type="protein sequence ID" value="KAJ4959504.1"/>
    <property type="molecule type" value="Genomic_DNA"/>
</dbReference>
<keyword evidence="3 6" id="KW-0812">Transmembrane</keyword>
<evidence type="ECO:0000313" key="9">
    <source>
        <dbReference type="Proteomes" id="UP001141806"/>
    </source>
</evidence>
<dbReference type="Proteomes" id="UP001141806">
    <property type="component" value="Unassembled WGS sequence"/>
</dbReference>
<evidence type="ECO:0000259" key="7">
    <source>
        <dbReference type="Pfam" id="PF00892"/>
    </source>
</evidence>
<dbReference type="PANTHER" id="PTHR31218">
    <property type="entry name" value="WAT1-RELATED PROTEIN"/>
    <property type="match status" value="1"/>
</dbReference>
<organism evidence="8 9">
    <name type="scientific">Protea cynaroides</name>
    <dbReference type="NCBI Taxonomy" id="273540"/>
    <lineage>
        <taxon>Eukaryota</taxon>
        <taxon>Viridiplantae</taxon>
        <taxon>Streptophyta</taxon>
        <taxon>Embryophyta</taxon>
        <taxon>Tracheophyta</taxon>
        <taxon>Spermatophyta</taxon>
        <taxon>Magnoliopsida</taxon>
        <taxon>Proteales</taxon>
        <taxon>Proteaceae</taxon>
        <taxon>Protea</taxon>
    </lineage>
</organism>
<evidence type="ECO:0000256" key="6">
    <source>
        <dbReference type="RuleBase" id="RU363077"/>
    </source>
</evidence>
<dbReference type="SUPFAM" id="SSF103481">
    <property type="entry name" value="Multidrug resistance efflux transporter EmrE"/>
    <property type="match status" value="2"/>
</dbReference>
<feature type="domain" description="EamA" evidence="7">
    <location>
        <begin position="178"/>
        <end position="316"/>
    </location>
</feature>
<accession>A0A9Q0H5D0</accession>
<dbReference type="Pfam" id="PF00892">
    <property type="entry name" value="EamA"/>
    <property type="match status" value="2"/>
</dbReference>
<evidence type="ECO:0000313" key="8">
    <source>
        <dbReference type="EMBL" id="KAJ4959504.1"/>
    </source>
</evidence>
<keyword evidence="5 6" id="KW-0472">Membrane</keyword>
<dbReference type="InterPro" id="IPR030184">
    <property type="entry name" value="WAT1-related"/>
</dbReference>
<gene>
    <name evidence="8" type="ORF">NE237_026615</name>
</gene>
<keyword evidence="9" id="KW-1185">Reference proteome</keyword>
<dbReference type="GO" id="GO:0022857">
    <property type="term" value="F:transmembrane transporter activity"/>
    <property type="evidence" value="ECO:0007669"/>
    <property type="project" value="InterPro"/>
</dbReference>